<keyword evidence="3" id="KW-1185">Reference proteome</keyword>
<evidence type="ECO:0000313" key="2">
    <source>
        <dbReference type="EMBL" id="MDQ0286217.1"/>
    </source>
</evidence>
<sequence length="51" mass="5726">MKSRLVNIEKDILAAYVKKIEEGTMSKGQLAKLLGISRITLHRKLKQYGPG</sequence>
<dbReference type="Pfam" id="PF02954">
    <property type="entry name" value="HTH_8"/>
    <property type="match status" value="1"/>
</dbReference>
<dbReference type="Proteomes" id="UP001225644">
    <property type="component" value="Unassembled WGS sequence"/>
</dbReference>
<dbReference type="InterPro" id="IPR002197">
    <property type="entry name" value="HTH_Fis"/>
</dbReference>
<proteinExistence type="predicted"/>
<evidence type="ECO:0000313" key="3">
    <source>
        <dbReference type="Proteomes" id="UP001225644"/>
    </source>
</evidence>
<evidence type="ECO:0000259" key="1">
    <source>
        <dbReference type="Pfam" id="PF02954"/>
    </source>
</evidence>
<reference evidence="2 3" key="1">
    <citation type="submission" date="2023-07" db="EMBL/GenBank/DDBJ databases">
        <title>Genomic Encyclopedia of Type Strains, Phase IV (KMG-IV): sequencing the most valuable type-strain genomes for metagenomic binning, comparative biology and taxonomic classification.</title>
        <authorList>
            <person name="Goeker M."/>
        </authorList>
    </citation>
    <scope>NUCLEOTIDE SEQUENCE [LARGE SCALE GENOMIC DNA]</scope>
    <source>
        <strain evidence="2 3">DSM 12396</strain>
    </source>
</reference>
<feature type="domain" description="DNA binding HTH" evidence="1">
    <location>
        <begin position="27"/>
        <end position="48"/>
    </location>
</feature>
<dbReference type="SUPFAM" id="SSF46689">
    <property type="entry name" value="Homeodomain-like"/>
    <property type="match status" value="1"/>
</dbReference>
<comment type="caution">
    <text evidence="2">The sequence shown here is derived from an EMBL/GenBank/DDBJ whole genome shotgun (WGS) entry which is preliminary data.</text>
</comment>
<dbReference type="Gene3D" id="1.10.10.60">
    <property type="entry name" value="Homeodomain-like"/>
    <property type="match status" value="1"/>
</dbReference>
<name>A0ABU0B0J1_9FIRM</name>
<dbReference type="EMBL" id="JAUSUX010000008">
    <property type="protein sequence ID" value="MDQ0286217.1"/>
    <property type="molecule type" value="Genomic_DNA"/>
</dbReference>
<gene>
    <name evidence="2" type="ORF">J2Z49_001329</name>
</gene>
<accession>A0ABU0B0J1</accession>
<dbReference type="InterPro" id="IPR009057">
    <property type="entry name" value="Homeodomain-like_sf"/>
</dbReference>
<protein>
    <submittedName>
        <fullName evidence="2">Transcriptional regulator of acetoin/glycerol metabolism</fullName>
    </submittedName>
</protein>
<organism evidence="2 3">
    <name type="scientific">Desulfofundulus luciae</name>
    <dbReference type="NCBI Taxonomy" id="74702"/>
    <lineage>
        <taxon>Bacteria</taxon>
        <taxon>Bacillati</taxon>
        <taxon>Bacillota</taxon>
        <taxon>Clostridia</taxon>
        <taxon>Eubacteriales</taxon>
        <taxon>Peptococcaceae</taxon>
        <taxon>Desulfofundulus</taxon>
    </lineage>
</organism>